<feature type="transmembrane region" description="Helical" evidence="1">
    <location>
        <begin position="64"/>
        <end position="83"/>
    </location>
</feature>
<accession>A0ABX0ZSV0</accession>
<organism evidence="2 3">
    <name type="scientific">Actinacidiphila epipremni</name>
    <dbReference type="NCBI Taxonomy" id="2053013"/>
    <lineage>
        <taxon>Bacteria</taxon>
        <taxon>Bacillati</taxon>
        <taxon>Actinomycetota</taxon>
        <taxon>Actinomycetes</taxon>
        <taxon>Kitasatosporales</taxon>
        <taxon>Streptomycetaceae</taxon>
        <taxon>Actinacidiphila</taxon>
    </lineage>
</organism>
<dbReference type="EMBL" id="JAATEJ010000011">
    <property type="protein sequence ID" value="NJP44834.1"/>
    <property type="molecule type" value="Genomic_DNA"/>
</dbReference>
<feature type="transmembrane region" description="Helical" evidence="1">
    <location>
        <begin position="144"/>
        <end position="162"/>
    </location>
</feature>
<dbReference type="Proteomes" id="UP000734511">
    <property type="component" value="Unassembled WGS sequence"/>
</dbReference>
<proteinExistence type="predicted"/>
<keyword evidence="1" id="KW-0472">Membrane</keyword>
<evidence type="ECO:0008006" key="4">
    <source>
        <dbReference type="Google" id="ProtNLM"/>
    </source>
</evidence>
<sequence>MEEIRRLRALRALRAALFAALCVTLSSTSHVLMAKVPLPLPAVGGAFAAVFALAYLVTSRPECGFWTLAGLMVPLELALDTLLTTGQQACYGPAGGPVTGSWRSFNEAVLCHGGHVGRLGPQHAALSAVPGSAEATAAVASAGALPWLLLAGHVSMGLLAAFWLRRGESAAHRLLRAAVLTAFRPLLLAVAAVRADLAVLPRRVLPASRTAAAGQPAARWLHHAVVRRGPPVPVAL</sequence>
<comment type="caution">
    <text evidence="2">The sequence shown here is derived from an EMBL/GenBank/DDBJ whole genome shotgun (WGS) entry which is preliminary data.</text>
</comment>
<dbReference type="RefSeq" id="WP_167983835.1">
    <property type="nucleotide sequence ID" value="NZ_JAATEJ010000011.1"/>
</dbReference>
<reference evidence="2 3" key="1">
    <citation type="submission" date="2020-03" db="EMBL/GenBank/DDBJ databases">
        <title>WGS of actinomycetes isolated from Thailand.</title>
        <authorList>
            <person name="Thawai C."/>
        </authorList>
    </citation>
    <scope>NUCLEOTIDE SEQUENCE [LARGE SCALE GENOMIC DNA]</scope>
    <source>
        <strain evidence="2 3">PRB2-1</strain>
    </source>
</reference>
<feature type="transmembrane region" description="Helical" evidence="1">
    <location>
        <begin position="38"/>
        <end position="57"/>
    </location>
</feature>
<keyword evidence="1" id="KW-1133">Transmembrane helix</keyword>
<evidence type="ECO:0000313" key="3">
    <source>
        <dbReference type="Proteomes" id="UP000734511"/>
    </source>
</evidence>
<name>A0ABX0ZSV0_9ACTN</name>
<evidence type="ECO:0000313" key="2">
    <source>
        <dbReference type="EMBL" id="NJP44834.1"/>
    </source>
</evidence>
<keyword evidence="3" id="KW-1185">Reference proteome</keyword>
<keyword evidence="1" id="KW-0812">Transmembrane</keyword>
<protein>
    <recommendedName>
        <fullName evidence="4">Integral membrane protein</fullName>
    </recommendedName>
</protein>
<feature type="transmembrane region" description="Helical" evidence="1">
    <location>
        <begin position="12"/>
        <end position="32"/>
    </location>
</feature>
<gene>
    <name evidence="2" type="ORF">HCN08_15740</name>
</gene>
<evidence type="ECO:0000256" key="1">
    <source>
        <dbReference type="SAM" id="Phobius"/>
    </source>
</evidence>